<evidence type="ECO:0000313" key="1">
    <source>
        <dbReference type="EMBL" id="JAH64187.1"/>
    </source>
</evidence>
<name>A0A0E9UEG8_ANGAN</name>
<accession>A0A0E9UEG8</accession>
<protein>
    <submittedName>
        <fullName evidence="1">Uncharacterized protein</fullName>
    </submittedName>
</protein>
<dbReference type="AlphaFoldDB" id="A0A0E9UEG8"/>
<dbReference type="EMBL" id="GBXM01044390">
    <property type="protein sequence ID" value="JAH64187.1"/>
    <property type="molecule type" value="Transcribed_RNA"/>
</dbReference>
<reference evidence="1" key="2">
    <citation type="journal article" date="2015" name="Fish Shellfish Immunol.">
        <title>Early steps in the European eel (Anguilla anguilla)-Vibrio vulnificus interaction in the gills: Role of the RtxA13 toxin.</title>
        <authorList>
            <person name="Callol A."/>
            <person name="Pajuelo D."/>
            <person name="Ebbesson L."/>
            <person name="Teles M."/>
            <person name="MacKenzie S."/>
            <person name="Amaro C."/>
        </authorList>
    </citation>
    <scope>NUCLEOTIDE SEQUENCE</scope>
</reference>
<organism evidence="1">
    <name type="scientific">Anguilla anguilla</name>
    <name type="common">European freshwater eel</name>
    <name type="synonym">Muraena anguilla</name>
    <dbReference type="NCBI Taxonomy" id="7936"/>
    <lineage>
        <taxon>Eukaryota</taxon>
        <taxon>Metazoa</taxon>
        <taxon>Chordata</taxon>
        <taxon>Craniata</taxon>
        <taxon>Vertebrata</taxon>
        <taxon>Euteleostomi</taxon>
        <taxon>Actinopterygii</taxon>
        <taxon>Neopterygii</taxon>
        <taxon>Teleostei</taxon>
        <taxon>Anguilliformes</taxon>
        <taxon>Anguillidae</taxon>
        <taxon>Anguilla</taxon>
    </lineage>
</organism>
<sequence length="61" mass="6834">MSAKAIPTKYRDIPCEDHFIPTEEVIGVCNNSEFEVERLRKMVSSQAETIDTLGSSLECLT</sequence>
<reference evidence="1" key="1">
    <citation type="submission" date="2014-11" db="EMBL/GenBank/DDBJ databases">
        <authorList>
            <person name="Amaro Gonzalez C."/>
        </authorList>
    </citation>
    <scope>NUCLEOTIDE SEQUENCE</scope>
</reference>
<proteinExistence type="predicted"/>